<dbReference type="PANTHER" id="PTHR30472:SF25">
    <property type="entry name" value="ABC TRANSPORTER PERMEASE PROTEIN MJ0876-RELATED"/>
    <property type="match status" value="1"/>
</dbReference>
<evidence type="ECO:0000313" key="10">
    <source>
        <dbReference type="Proteomes" id="UP000029448"/>
    </source>
</evidence>
<dbReference type="STRING" id="104102.AtDm6_1626"/>
<comment type="caution">
    <text evidence="9">The sequence shown here is derived from an EMBL/GenBank/DDBJ whole genome shotgun (WGS) entry which is preliminary data.</text>
</comment>
<dbReference type="AlphaFoldDB" id="A0A094YS36"/>
<dbReference type="EMBL" id="JOKM01000060">
    <property type="protein sequence ID" value="KGB23444.1"/>
    <property type="molecule type" value="Genomic_DNA"/>
</dbReference>
<feature type="transmembrane region" description="Helical" evidence="8">
    <location>
        <begin position="331"/>
        <end position="350"/>
    </location>
</feature>
<evidence type="ECO:0000256" key="6">
    <source>
        <dbReference type="ARBA" id="ARBA00022989"/>
    </source>
</evidence>
<evidence type="ECO:0000256" key="4">
    <source>
        <dbReference type="ARBA" id="ARBA00022475"/>
    </source>
</evidence>
<dbReference type="GO" id="GO:0022857">
    <property type="term" value="F:transmembrane transporter activity"/>
    <property type="evidence" value="ECO:0007669"/>
    <property type="project" value="InterPro"/>
</dbReference>
<comment type="similarity">
    <text evidence="2">Belongs to the binding-protein-dependent transport system permease family. FecCD subfamily.</text>
</comment>
<feature type="transmembrane region" description="Helical" evidence="8">
    <location>
        <begin position="140"/>
        <end position="162"/>
    </location>
</feature>
<feature type="transmembrane region" description="Helical" evidence="8">
    <location>
        <begin position="242"/>
        <end position="261"/>
    </location>
</feature>
<dbReference type="InterPro" id="IPR000522">
    <property type="entry name" value="ABC_transptr_permease_BtuC"/>
</dbReference>
<evidence type="ECO:0000256" key="7">
    <source>
        <dbReference type="ARBA" id="ARBA00023136"/>
    </source>
</evidence>
<feature type="transmembrane region" description="Helical" evidence="8">
    <location>
        <begin position="168"/>
        <end position="188"/>
    </location>
</feature>
<dbReference type="GO" id="GO:0033214">
    <property type="term" value="P:siderophore-iron import into cell"/>
    <property type="evidence" value="ECO:0007669"/>
    <property type="project" value="TreeGrafter"/>
</dbReference>
<keyword evidence="3" id="KW-0813">Transport</keyword>
<gene>
    <name evidence="9" type="ORF">AtDm6_1626</name>
</gene>
<feature type="transmembrane region" description="Helical" evidence="8">
    <location>
        <begin position="357"/>
        <end position="378"/>
    </location>
</feature>
<name>A0A094YS36_9PROT</name>
<feature type="transmembrane region" description="Helical" evidence="8">
    <location>
        <begin position="56"/>
        <end position="75"/>
    </location>
</feature>
<evidence type="ECO:0000256" key="2">
    <source>
        <dbReference type="ARBA" id="ARBA00007935"/>
    </source>
</evidence>
<organism evidence="9 10">
    <name type="scientific">Acetobacter tropicalis</name>
    <dbReference type="NCBI Taxonomy" id="104102"/>
    <lineage>
        <taxon>Bacteria</taxon>
        <taxon>Pseudomonadati</taxon>
        <taxon>Pseudomonadota</taxon>
        <taxon>Alphaproteobacteria</taxon>
        <taxon>Acetobacterales</taxon>
        <taxon>Acetobacteraceae</taxon>
        <taxon>Acetobacter</taxon>
    </lineage>
</organism>
<feature type="transmembrane region" description="Helical" evidence="8">
    <location>
        <begin position="108"/>
        <end position="128"/>
    </location>
</feature>
<evidence type="ECO:0000313" key="9">
    <source>
        <dbReference type="EMBL" id="KGB23444.1"/>
    </source>
</evidence>
<keyword evidence="7 8" id="KW-0472">Membrane</keyword>
<keyword evidence="5 8" id="KW-0812">Transmembrane</keyword>
<comment type="subcellular location">
    <subcellularLocation>
        <location evidence="1">Cell membrane</location>
        <topology evidence="1">Multi-pass membrane protein</topology>
    </subcellularLocation>
</comment>
<evidence type="ECO:0000256" key="5">
    <source>
        <dbReference type="ARBA" id="ARBA00022692"/>
    </source>
</evidence>
<sequence length="384" mass="40200">MGGVKHLRQVAMAGPCLMGYTPGMSDLPTPAPAVAPPDPVEALQVAYAAMVRRRMVMLAVLAVAILVSLALDFSVGPSGLSPRHLLHILLHPEAAPPMERVIVWQIRLPYALMAVCVGAALGLAGAEMQTVLANPLASPFTLGVSAAAAFGASLAIVLGWHLPGVGESWLIATNAFVFAVGSVGLLDVVSHRRHASTGTVVLFGIALVFTFQALVSLIQFVANEDALQELVFWTMGNLTRTTWPKLGLLAGVGAVVAVFSFRSAWSLTTLRMGEERAASLGVNVPQIRRAALLRISLLSALAVAFVGIIGFVGLVAPHIARRLLGEDHRFYLPGSMLAGALILSLSSTVARVLAPGVVVPTGIVTALVGIPFFVAIVLRRQGMS</sequence>
<dbReference type="Pfam" id="PF01032">
    <property type="entry name" value="FecCD"/>
    <property type="match status" value="1"/>
</dbReference>
<protein>
    <submittedName>
        <fullName evidence="9">Iron(III) dicitrate transport system permease protein FecD</fullName>
    </submittedName>
</protein>
<accession>A0A094YS36</accession>
<feature type="transmembrane region" description="Helical" evidence="8">
    <location>
        <begin position="200"/>
        <end position="222"/>
    </location>
</feature>
<dbReference type="CDD" id="cd06550">
    <property type="entry name" value="TM_ABC_iron-siderophores_like"/>
    <property type="match status" value="1"/>
</dbReference>
<dbReference type="SUPFAM" id="SSF81345">
    <property type="entry name" value="ABC transporter involved in vitamin B12 uptake, BtuC"/>
    <property type="match status" value="1"/>
</dbReference>
<reference evidence="9 10" key="1">
    <citation type="submission" date="2014-06" db="EMBL/GenBank/DDBJ databases">
        <title>Functional and comparative genomic analyses of the Drosophila gut microbiota identify candidate symbiosis factors.</title>
        <authorList>
            <person name="Newell P.D."/>
            <person name="Chaston J.M."/>
            <person name="Douglas A.E."/>
        </authorList>
    </citation>
    <scope>NUCLEOTIDE SEQUENCE [LARGE SCALE GENOMIC DNA]</scope>
    <source>
        <strain evidence="9 10">DmCS_006</strain>
    </source>
</reference>
<keyword evidence="10" id="KW-1185">Reference proteome</keyword>
<dbReference type="InterPro" id="IPR037294">
    <property type="entry name" value="ABC_BtuC-like"/>
</dbReference>
<evidence type="ECO:0000256" key="1">
    <source>
        <dbReference type="ARBA" id="ARBA00004651"/>
    </source>
</evidence>
<feature type="transmembrane region" description="Helical" evidence="8">
    <location>
        <begin position="295"/>
        <end position="319"/>
    </location>
</feature>
<dbReference type="Gene3D" id="1.10.3470.10">
    <property type="entry name" value="ABC transporter involved in vitamin B12 uptake, BtuC"/>
    <property type="match status" value="1"/>
</dbReference>
<dbReference type="Proteomes" id="UP000029448">
    <property type="component" value="Unassembled WGS sequence"/>
</dbReference>
<evidence type="ECO:0000256" key="8">
    <source>
        <dbReference type="SAM" id="Phobius"/>
    </source>
</evidence>
<evidence type="ECO:0000256" key="3">
    <source>
        <dbReference type="ARBA" id="ARBA00022448"/>
    </source>
</evidence>
<dbReference type="FunFam" id="1.10.3470.10:FF:000001">
    <property type="entry name" value="Vitamin B12 ABC transporter permease BtuC"/>
    <property type="match status" value="1"/>
</dbReference>
<dbReference type="GO" id="GO:0005886">
    <property type="term" value="C:plasma membrane"/>
    <property type="evidence" value="ECO:0007669"/>
    <property type="project" value="UniProtKB-SubCell"/>
</dbReference>
<dbReference type="PANTHER" id="PTHR30472">
    <property type="entry name" value="FERRIC ENTEROBACTIN TRANSPORT SYSTEM PERMEASE PROTEIN"/>
    <property type="match status" value="1"/>
</dbReference>
<proteinExistence type="inferred from homology"/>
<dbReference type="PATRIC" id="fig|104102.7.peg.1608"/>
<keyword evidence="4" id="KW-1003">Cell membrane</keyword>
<keyword evidence="6 8" id="KW-1133">Transmembrane helix</keyword>